<protein>
    <submittedName>
        <fullName evidence="8">Integral membrane protein Pth11-like protein</fullName>
    </submittedName>
</protein>
<reference evidence="8 9" key="1">
    <citation type="submission" date="2016-12" db="EMBL/GenBank/DDBJ databases">
        <title>The genomes of Aspergillus section Nigri reveals drivers in fungal speciation.</title>
        <authorList>
            <consortium name="DOE Joint Genome Institute"/>
            <person name="Vesth T.C."/>
            <person name="Nybo J."/>
            <person name="Theobald S."/>
            <person name="Brandl J."/>
            <person name="Frisvad J.C."/>
            <person name="Nielsen K.F."/>
            <person name="Lyhne E.K."/>
            <person name="Kogle M.E."/>
            <person name="Kuo A."/>
            <person name="Riley R."/>
            <person name="Clum A."/>
            <person name="Nolan M."/>
            <person name="Lipzen A."/>
            <person name="Salamov A."/>
            <person name="Henrissat B."/>
            <person name="Wiebenga A."/>
            <person name="De Vries R.P."/>
            <person name="Grigoriev I.V."/>
            <person name="Mortensen U.H."/>
            <person name="Andersen M.R."/>
            <person name="Baker S.E."/>
        </authorList>
    </citation>
    <scope>NUCLEOTIDE SEQUENCE [LARGE SCALE GENOMIC DNA]</scope>
    <source>
        <strain evidence="8 9">CBS 115572</strain>
    </source>
</reference>
<evidence type="ECO:0000256" key="4">
    <source>
        <dbReference type="ARBA" id="ARBA00023136"/>
    </source>
</evidence>
<dbReference type="RefSeq" id="XP_025469225.1">
    <property type="nucleotide sequence ID" value="XM_025607353.1"/>
</dbReference>
<keyword evidence="3 6" id="KW-1133">Transmembrane helix</keyword>
<evidence type="ECO:0000256" key="1">
    <source>
        <dbReference type="ARBA" id="ARBA00004141"/>
    </source>
</evidence>
<evidence type="ECO:0000259" key="7">
    <source>
        <dbReference type="Pfam" id="PF20684"/>
    </source>
</evidence>
<feature type="transmembrane region" description="Helical" evidence="6">
    <location>
        <begin position="42"/>
        <end position="67"/>
    </location>
</feature>
<name>A0A317X1R3_9EURO</name>
<evidence type="ECO:0000256" key="6">
    <source>
        <dbReference type="SAM" id="Phobius"/>
    </source>
</evidence>
<dbReference type="OrthoDB" id="444631at2759"/>
<feature type="transmembrane region" description="Helical" evidence="6">
    <location>
        <begin position="6"/>
        <end position="30"/>
    </location>
</feature>
<feature type="transmembrane region" description="Helical" evidence="6">
    <location>
        <begin position="79"/>
        <end position="100"/>
    </location>
</feature>
<feature type="transmembrane region" description="Helical" evidence="6">
    <location>
        <begin position="121"/>
        <end position="140"/>
    </location>
</feature>
<evidence type="ECO:0000256" key="5">
    <source>
        <dbReference type="ARBA" id="ARBA00038359"/>
    </source>
</evidence>
<evidence type="ECO:0000313" key="9">
    <source>
        <dbReference type="Proteomes" id="UP000246702"/>
    </source>
</evidence>
<keyword evidence="2 6" id="KW-0812">Transmembrane</keyword>
<proteinExistence type="inferred from homology"/>
<dbReference type="GeneID" id="37109496"/>
<keyword evidence="9" id="KW-1185">Reference proteome</keyword>
<comment type="similarity">
    <text evidence="5">Belongs to the SAT4 family.</text>
</comment>
<dbReference type="InterPro" id="IPR049326">
    <property type="entry name" value="Rhodopsin_dom_fungi"/>
</dbReference>
<accession>A0A317X1R3</accession>
<evidence type="ECO:0000256" key="3">
    <source>
        <dbReference type="ARBA" id="ARBA00022989"/>
    </source>
</evidence>
<gene>
    <name evidence="8" type="ORF">BO94DRAFT_395147</name>
</gene>
<dbReference type="Pfam" id="PF20684">
    <property type="entry name" value="Fung_rhodopsin"/>
    <property type="match status" value="1"/>
</dbReference>
<dbReference type="STRING" id="1450535.A0A317X1R3"/>
<dbReference type="PANTHER" id="PTHR33048:SF114">
    <property type="entry name" value="MEMBRANE PROTEIN PTH11-LIKE, PUTATIVE (AFU_ORTHOLOGUE AFUA_7G06620)-RELATED"/>
    <property type="match status" value="1"/>
</dbReference>
<sequence>MTESKGPVIAGVAISFAILSFVVICLRLFARIYVLKRMGLDDYLIIGACLLSWAFTSVTIVAVKYGMGKHLEDVNPDGLVTYAFVVWLSSMFYLACLGFVKTSVCWFYTRLGDKQLTRLSLIMMCVVGCQATSFVLTAAFQCHPIARAWNTSIPGRCVTINVFYLANAALNIVTDLITYSLPIRVILNLHMPAKQKLALGGILCLGLFACVSSIIRITYIPAMLTSSDSTFAISNAMYWSAIEINVGILASSIPSFKAIASRFLPRLIGEYSSNKGYSGWSSDNGAKRYASGFSRVREHVFGMSVLETRGEADTVTGTQIERNTSEERIIVPEGKIFAHTQIETNVEVSPDYLRAAHSFDHPRSVATVGSA</sequence>
<dbReference type="Proteomes" id="UP000246702">
    <property type="component" value="Unassembled WGS sequence"/>
</dbReference>
<evidence type="ECO:0000313" key="8">
    <source>
        <dbReference type="EMBL" id="PWY91497.1"/>
    </source>
</evidence>
<keyword evidence="4 6" id="KW-0472">Membrane</keyword>
<feature type="transmembrane region" description="Helical" evidence="6">
    <location>
        <begin position="197"/>
        <end position="217"/>
    </location>
</feature>
<feature type="domain" description="Rhodopsin" evidence="7">
    <location>
        <begin position="26"/>
        <end position="261"/>
    </location>
</feature>
<comment type="caution">
    <text evidence="8">The sequence shown here is derived from an EMBL/GenBank/DDBJ whole genome shotgun (WGS) entry which is preliminary data.</text>
</comment>
<organism evidence="8 9">
    <name type="scientific">Aspergillus sclerotioniger CBS 115572</name>
    <dbReference type="NCBI Taxonomy" id="1450535"/>
    <lineage>
        <taxon>Eukaryota</taxon>
        <taxon>Fungi</taxon>
        <taxon>Dikarya</taxon>
        <taxon>Ascomycota</taxon>
        <taxon>Pezizomycotina</taxon>
        <taxon>Eurotiomycetes</taxon>
        <taxon>Eurotiomycetidae</taxon>
        <taxon>Eurotiales</taxon>
        <taxon>Aspergillaceae</taxon>
        <taxon>Aspergillus</taxon>
        <taxon>Aspergillus subgen. Circumdati</taxon>
    </lineage>
</organism>
<comment type="subcellular location">
    <subcellularLocation>
        <location evidence="1">Membrane</location>
        <topology evidence="1">Multi-pass membrane protein</topology>
    </subcellularLocation>
</comment>
<dbReference type="InterPro" id="IPR052337">
    <property type="entry name" value="SAT4-like"/>
</dbReference>
<dbReference type="GO" id="GO:0016020">
    <property type="term" value="C:membrane"/>
    <property type="evidence" value="ECO:0007669"/>
    <property type="project" value="UniProtKB-SubCell"/>
</dbReference>
<dbReference type="EMBL" id="MSFK01000009">
    <property type="protein sequence ID" value="PWY91497.1"/>
    <property type="molecule type" value="Genomic_DNA"/>
</dbReference>
<evidence type="ECO:0000256" key="2">
    <source>
        <dbReference type="ARBA" id="ARBA00022692"/>
    </source>
</evidence>
<feature type="transmembrane region" description="Helical" evidence="6">
    <location>
        <begin position="160"/>
        <end position="185"/>
    </location>
</feature>
<dbReference type="AlphaFoldDB" id="A0A317X1R3"/>
<dbReference type="PANTHER" id="PTHR33048">
    <property type="entry name" value="PTH11-LIKE INTEGRAL MEMBRANE PROTEIN (AFU_ORTHOLOGUE AFUA_5G11245)"/>
    <property type="match status" value="1"/>
</dbReference>